<sequence>MTDLACLGAPDTCAPGTTIAHVLQQRRLYQPEDRAFRFLDDNSDVITRTWGQLDAGARAVAAALRELRTSHEQPRALLLLPQDSTFLDALFGCFYAGVCAVPAHVPNPSRLAQTLPRLQAIVAEAQPQVVLTTHELLAARALVPELAATPCIAVDELDGRDAEVFEVAAGADDLAILQYSSGSTGSPRGVMVSHRNLMANEALIQNAFEHGSSTVVLGWLPFQHDMGLIGNVLQPVFSGAECVMMTPLQFLKHPLRWLREISRHGVTTSGAPNFAYDMCVAAVQRQGATGLHELDLSRWNLAFVGAEPVRAATLDRFAATFSGVGFRREAFYPCYGLAEATLMVTGGQRDESPGVWRDGRGVDRVSCGRARDGLEVAIVDEAGETRCPDGVEGEIWVRGSSVAQGYFGKQQASEETFGAVLDGTSWLRTGDRGCLVADELYVTGRDKDIVVRNGVKYAAEDLEHTVEQLHVESLHPNGCASFGHDDGSRERLVVVAEIARGAEDAWDDVADRIVGAIAAEHGAPPDEVAFVKRGGIPRTTSGKMRRGELRALYGRDELAEVHRYVLGRSA</sequence>
<proteinExistence type="inferred from homology"/>
<evidence type="ECO:0000256" key="2">
    <source>
        <dbReference type="ARBA" id="ARBA00022598"/>
    </source>
</evidence>
<protein>
    <submittedName>
        <fullName evidence="7">Fatty acyl-AMP ligase</fullName>
    </submittedName>
</protein>
<dbReference type="RefSeq" id="WP_240262483.1">
    <property type="nucleotide sequence ID" value="NZ_CP092488.2"/>
</dbReference>
<dbReference type="Pfam" id="PF00501">
    <property type="entry name" value="AMP-binding"/>
    <property type="match status" value="1"/>
</dbReference>
<dbReference type="Gene3D" id="3.30.300.30">
    <property type="match status" value="1"/>
</dbReference>
<evidence type="ECO:0000256" key="1">
    <source>
        <dbReference type="ARBA" id="ARBA00006432"/>
    </source>
</evidence>
<dbReference type="CDD" id="cd05931">
    <property type="entry name" value="FAAL"/>
    <property type="match status" value="1"/>
</dbReference>
<dbReference type="InterPro" id="IPR025110">
    <property type="entry name" value="AMP-bd_C"/>
</dbReference>
<reference evidence="7" key="1">
    <citation type="submission" date="2022-08" db="EMBL/GenBank/DDBJ databases">
        <title>Whole genome sequencing of non-tuberculosis mycobacteria type-strains.</title>
        <authorList>
            <person name="Igarashi Y."/>
            <person name="Osugi A."/>
            <person name="Mitarai S."/>
        </authorList>
    </citation>
    <scope>NUCLEOTIDE SEQUENCE</scope>
    <source>
        <strain evidence="7">DSM 45127</strain>
    </source>
</reference>
<accession>A0ABY3VQ31</accession>
<dbReference type="EMBL" id="CP092488">
    <property type="protein sequence ID" value="UMB70722.1"/>
    <property type="molecule type" value="Genomic_DNA"/>
</dbReference>
<name>A0ABY3VQ31_9MYCO</name>
<dbReference type="InterPro" id="IPR040097">
    <property type="entry name" value="FAAL/FAAC"/>
</dbReference>
<evidence type="ECO:0000313" key="7">
    <source>
        <dbReference type="EMBL" id="UMB70722.1"/>
    </source>
</evidence>
<dbReference type="SUPFAM" id="SSF56801">
    <property type="entry name" value="Acetyl-CoA synthetase-like"/>
    <property type="match status" value="1"/>
</dbReference>
<feature type="domain" description="AMP-binding enzyme C-terminal" evidence="6">
    <location>
        <begin position="448"/>
        <end position="559"/>
    </location>
</feature>
<feature type="domain" description="AMP-dependent synthetase/ligase" evidence="5">
    <location>
        <begin position="30"/>
        <end position="407"/>
    </location>
</feature>
<dbReference type="Proteomes" id="UP001055336">
    <property type="component" value="Chromosome"/>
</dbReference>
<dbReference type="Gene3D" id="3.40.50.12780">
    <property type="entry name" value="N-terminal domain of ligase-like"/>
    <property type="match status" value="1"/>
</dbReference>
<dbReference type="InterPro" id="IPR042099">
    <property type="entry name" value="ANL_N_sf"/>
</dbReference>
<dbReference type="Pfam" id="PF23024">
    <property type="entry name" value="AMP-dom_DIP2-like"/>
    <property type="match status" value="1"/>
</dbReference>
<keyword evidence="4" id="KW-0443">Lipid metabolism</keyword>
<keyword evidence="8" id="KW-1185">Reference proteome</keyword>
<dbReference type="InterPro" id="IPR000873">
    <property type="entry name" value="AMP-dep_synth/lig_dom"/>
</dbReference>
<dbReference type="InterPro" id="IPR045851">
    <property type="entry name" value="AMP-bd_C_sf"/>
</dbReference>
<evidence type="ECO:0000256" key="4">
    <source>
        <dbReference type="ARBA" id="ARBA00023098"/>
    </source>
</evidence>
<keyword evidence="3" id="KW-0276">Fatty acid metabolism</keyword>
<evidence type="ECO:0000259" key="6">
    <source>
        <dbReference type="Pfam" id="PF23024"/>
    </source>
</evidence>
<dbReference type="PANTHER" id="PTHR22754">
    <property type="entry name" value="DISCO-INTERACTING PROTEIN 2 DIP2 -RELATED"/>
    <property type="match status" value="1"/>
</dbReference>
<evidence type="ECO:0000313" key="8">
    <source>
        <dbReference type="Proteomes" id="UP001055336"/>
    </source>
</evidence>
<evidence type="ECO:0000256" key="3">
    <source>
        <dbReference type="ARBA" id="ARBA00022832"/>
    </source>
</evidence>
<keyword evidence="2 7" id="KW-0436">Ligase</keyword>
<dbReference type="GO" id="GO:0016874">
    <property type="term" value="F:ligase activity"/>
    <property type="evidence" value="ECO:0007669"/>
    <property type="project" value="UniProtKB-KW"/>
</dbReference>
<comment type="similarity">
    <text evidence="1">Belongs to the ATP-dependent AMP-binding enzyme family.</text>
</comment>
<gene>
    <name evidence="7" type="ORF">MKK62_05290</name>
</gene>
<dbReference type="InterPro" id="IPR020845">
    <property type="entry name" value="AMP-binding_CS"/>
</dbReference>
<organism evidence="7 8">
    <name type="scientific">Mycobacterium paraterrae</name>
    <dbReference type="NCBI Taxonomy" id="577492"/>
    <lineage>
        <taxon>Bacteria</taxon>
        <taxon>Bacillati</taxon>
        <taxon>Actinomycetota</taxon>
        <taxon>Actinomycetes</taxon>
        <taxon>Mycobacteriales</taxon>
        <taxon>Mycobacteriaceae</taxon>
        <taxon>Mycobacterium</taxon>
    </lineage>
</organism>
<dbReference type="PANTHER" id="PTHR22754:SF32">
    <property type="entry name" value="DISCO-INTERACTING PROTEIN 2"/>
    <property type="match status" value="1"/>
</dbReference>
<evidence type="ECO:0000259" key="5">
    <source>
        <dbReference type="Pfam" id="PF00501"/>
    </source>
</evidence>
<dbReference type="PROSITE" id="PS00455">
    <property type="entry name" value="AMP_BINDING"/>
    <property type="match status" value="1"/>
</dbReference>